<evidence type="ECO:0000256" key="1">
    <source>
        <dbReference type="ARBA" id="ARBA00023242"/>
    </source>
</evidence>
<proteinExistence type="predicted"/>
<dbReference type="GO" id="GO:0008270">
    <property type="term" value="F:zinc ion binding"/>
    <property type="evidence" value="ECO:0007669"/>
    <property type="project" value="InterPro"/>
</dbReference>
<dbReference type="Pfam" id="PF00172">
    <property type="entry name" value="Zn_clus"/>
    <property type="match status" value="1"/>
</dbReference>
<dbReference type="SUPFAM" id="SSF57701">
    <property type="entry name" value="Zn2/Cys6 DNA-binding domain"/>
    <property type="match status" value="1"/>
</dbReference>
<dbReference type="Gene3D" id="4.10.240.10">
    <property type="entry name" value="Zn(2)-C6 fungal-type DNA-binding domain"/>
    <property type="match status" value="1"/>
</dbReference>
<keyword evidence="5" id="KW-1185">Reference proteome</keyword>
<keyword evidence="1" id="KW-0539">Nucleus</keyword>
<evidence type="ECO:0000259" key="3">
    <source>
        <dbReference type="PROSITE" id="PS50048"/>
    </source>
</evidence>
<name>A0A137NXI4_CONC2</name>
<evidence type="ECO:0000313" key="5">
    <source>
        <dbReference type="Proteomes" id="UP000070444"/>
    </source>
</evidence>
<dbReference type="PROSITE" id="PS50048">
    <property type="entry name" value="ZN2_CY6_FUNGAL_2"/>
    <property type="match status" value="1"/>
</dbReference>
<sequence length="305" mass="34708">MHKKSISSLAYKNRQKTFNNKEKNNKLQASKPCDRCRKHRIKCNRSLLGCTHCAKNSIICEYKYIPKKRGPKSKLERDCDYLKDVNKKYNESEQVCMLRSDPITFESTGDSTQFNGCKFAPIQQFSAVEQFGFESMSLSMPILNTAPPILISQYFTQNLSPQSLNFTTLNSTDTAQEFSMSISPNFQQQQDLSMPYSPKFQALNTSSSTIPQDSYIQTTNMLSPSSQDLSLSLSPELNQCIFETSTLRQEAFQIPPAALIDTYIPSSNTLDPNYWLPPNPNYFISTIRHSTDNIHLNPDHSSIIF</sequence>
<feature type="region of interest" description="Disordered" evidence="2">
    <location>
        <begin position="1"/>
        <end position="24"/>
    </location>
</feature>
<dbReference type="InterPro" id="IPR001138">
    <property type="entry name" value="Zn2Cys6_DnaBD"/>
</dbReference>
<dbReference type="CDD" id="cd00067">
    <property type="entry name" value="GAL4"/>
    <property type="match status" value="1"/>
</dbReference>
<dbReference type="SMART" id="SM00066">
    <property type="entry name" value="GAL4"/>
    <property type="match status" value="1"/>
</dbReference>
<protein>
    <recommendedName>
        <fullName evidence="3">Zn(2)-C6 fungal-type domain-containing protein</fullName>
    </recommendedName>
</protein>
<dbReference type="PROSITE" id="PS00463">
    <property type="entry name" value="ZN2_CY6_FUNGAL_1"/>
    <property type="match status" value="1"/>
</dbReference>
<dbReference type="GO" id="GO:0000981">
    <property type="term" value="F:DNA-binding transcription factor activity, RNA polymerase II-specific"/>
    <property type="evidence" value="ECO:0007669"/>
    <property type="project" value="InterPro"/>
</dbReference>
<dbReference type="EMBL" id="KQ964640">
    <property type="protein sequence ID" value="KXN67384.1"/>
    <property type="molecule type" value="Genomic_DNA"/>
</dbReference>
<feature type="domain" description="Zn(2)-C6 fungal-type" evidence="3">
    <location>
        <begin position="32"/>
        <end position="62"/>
    </location>
</feature>
<dbReference type="PANTHER" id="PTHR31668:SF30">
    <property type="entry name" value="ZN(II)2CYS6 TRANSCRIPTION FACTOR (EUROFUNG)"/>
    <property type="match status" value="1"/>
</dbReference>
<dbReference type="PANTHER" id="PTHR31668">
    <property type="entry name" value="GLUCOSE TRANSPORT TRANSCRIPTION REGULATOR RGT1-RELATED-RELATED"/>
    <property type="match status" value="1"/>
</dbReference>
<dbReference type="Proteomes" id="UP000070444">
    <property type="component" value="Unassembled WGS sequence"/>
</dbReference>
<evidence type="ECO:0000256" key="2">
    <source>
        <dbReference type="SAM" id="MobiDB-lite"/>
    </source>
</evidence>
<reference evidence="4 5" key="1">
    <citation type="journal article" date="2015" name="Genome Biol. Evol.">
        <title>Phylogenomic analyses indicate that early fungi evolved digesting cell walls of algal ancestors of land plants.</title>
        <authorList>
            <person name="Chang Y."/>
            <person name="Wang S."/>
            <person name="Sekimoto S."/>
            <person name="Aerts A.L."/>
            <person name="Choi C."/>
            <person name="Clum A."/>
            <person name="LaButti K.M."/>
            <person name="Lindquist E.A."/>
            <person name="Yee Ngan C."/>
            <person name="Ohm R.A."/>
            <person name="Salamov A.A."/>
            <person name="Grigoriev I.V."/>
            <person name="Spatafora J.W."/>
            <person name="Berbee M.L."/>
        </authorList>
    </citation>
    <scope>NUCLEOTIDE SEQUENCE [LARGE SCALE GENOMIC DNA]</scope>
    <source>
        <strain evidence="4 5">NRRL 28638</strain>
    </source>
</reference>
<dbReference type="OrthoDB" id="3251668at2759"/>
<feature type="compositionally biased region" description="Polar residues" evidence="2">
    <location>
        <begin position="1"/>
        <end position="10"/>
    </location>
</feature>
<dbReference type="AlphaFoldDB" id="A0A137NXI4"/>
<accession>A0A137NXI4</accession>
<dbReference type="InterPro" id="IPR050797">
    <property type="entry name" value="Carb_Metab_Trans_Reg"/>
</dbReference>
<gene>
    <name evidence="4" type="ORF">CONCODRAFT_80175</name>
</gene>
<organism evidence="4 5">
    <name type="scientific">Conidiobolus coronatus (strain ATCC 28846 / CBS 209.66 / NRRL 28638)</name>
    <name type="common">Delacroixia coronata</name>
    <dbReference type="NCBI Taxonomy" id="796925"/>
    <lineage>
        <taxon>Eukaryota</taxon>
        <taxon>Fungi</taxon>
        <taxon>Fungi incertae sedis</taxon>
        <taxon>Zoopagomycota</taxon>
        <taxon>Entomophthoromycotina</taxon>
        <taxon>Entomophthoromycetes</taxon>
        <taxon>Entomophthorales</taxon>
        <taxon>Ancylistaceae</taxon>
        <taxon>Conidiobolus</taxon>
    </lineage>
</organism>
<evidence type="ECO:0000313" key="4">
    <source>
        <dbReference type="EMBL" id="KXN67384.1"/>
    </source>
</evidence>
<dbReference type="InterPro" id="IPR036864">
    <property type="entry name" value="Zn2-C6_fun-type_DNA-bd_sf"/>
</dbReference>